<keyword evidence="1" id="KW-0805">Transcription regulation</keyword>
<keyword evidence="3" id="KW-0804">Transcription</keyword>
<dbReference type="GO" id="GO:0045892">
    <property type="term" value="P:negative regulation of DNA-templated transcription"/>
    <property type="evidence" value="ECO:0007669"/>
    <property type="project" value="TreeGrafter"/>
</dbReference>
<evidence type="ECO:0000313" key="8">
    <source>
        <dbReference type="Proteomes" id="UP000255421"/>
    </source>
</evidence>
<dbReference type="InterPro" id="IPR005471">
    <property type="entry name" value="Tscrpt_reg_IclR_N"/>
</dbReference>
<dbReference type="InterPro" id="IPR036390">
    <property type="entry name" value="WH_DNA-bd_sf"/>
</dbReference>
<feature type="domain" description="HTH iclR-type" evidence="5">
    <location>
        <begin position="28"/>
        <end position="87"/>
    </location>
</feature>
<dbReference type="Pfam" id="PF09339">
    <property type="entry name" value="HTH_IclR"/>
    <property type="match status" value="1"/>
</dbReference>
<feature type="domain" description="IclR-ED" evidence="6">
    <location>
        <begin position="88"/>
        <end position="281"/>
    </location>
</feature>
<dbReference type="InterPro" id="IPR029016">
    <property type="entry name" value="GAF-like_dom_sf"/>
</dbReference>
<dbReference type="GO" id="GO:0003700">
    <property type="term" value="F:DNA-binding transcription factor activity"/>
    <property type="evidence" value="ECO:0007669"/>
    <property type="project" value="TreeGrafter"/>
</dbReference>
<dbReference type="PROSITE" id="PS51078">
    <property type="entry name" value="ICLR_ED"/>
    <property type="match status" value="1"/>
</dbReference>
<dbReference type="PANTHER" id="PTHR30136:SF35">
    <property type="entry name" value="HTH-TYPE TRANSCRIPTIONAL REGULATOR RV1719"/>
    <property type="match status" value="1"/>
</dbReference>
<dbReference type="SMART" id="SM00346">
    <property type="entry name" value="HTH_ICLR"/>
    <property type="match status" value="1"/>
</dbReference>
<reference evidence="7 8" key="1">
    <citation type="submission" date="2018-07" db="EMBL/GenBank/DDBJ databases">
        <title>Genome sequence of extremly halophilic archaeon Halopelagius longus strain BC12-B1.</title>
        <authorList>
            <person name="Zhang X."/>
        </authorList>
    </citation>
    <scope>NUCLEOTIDE SEQUENCE [LARGE SCALE GENOMIC DNA]</scope>
    <source>
        <strain evidence="7 8">BC12-B1</strain>
    </source>
</reference>
<dbReference type="EMBL" id="QQST01000003">
    <property type="protein sequence ID" value="RDI69848.1"/>
    <property type="molecule type" value="Genomic_DNA"/>
</dbReference>
<dbReference type="PROSITE" id="PS51077">
    <property type="entry name" value="HTH_ICLR"/>
    <property type="match status" value="1"/>
</dbReference>
<evidence type="ECO:0000256" key="2">
    <source>
        <dbReference type="ARBA" id="ARBA00023125"/>
    </source>
</evidence>
<name>A0A370IGK6_9EURY</name>
<evidence type="ECO:0000256" key="1">
    <source>
        <dbReference type="ARBA" id="ARBA00023015"/>
    </source>
</evidence>
<dbReference type="PANTHER" id="PTHR30136">
    <property type="entry name" value="HELIX-TURN-HELIX TRANSCRIPTIONAL REGULATOR, ICLR FAMILY"/>
    <property type="match status" value="1"/>
</dbReference>
<dbReference type="GO" id="GO:0003677">
    <property type="term" value="F:DNA binding"/>
    <property type="evidence" value="ECO:0007669"/>
    <property type="project" value="UniProtKB-KW"/>
</dbReference>
<evidence type="ECO:0000313" key="7">
    <source>
        <dbReference type="EMBL" id="RDI69848.1"/>
    </source>
</evidence>
<comment type="caution">
    <text evidence="7">The sequence shown here is derived from an EMBL/GenBank/DDBJ whole genome shotgun (WGS) entry which is preliminary data.</text>
</comment>
<dbReference type="InterPro" id="IPR036388">
    <property type="entry name" value="WH-like_DNA-bd_sf"/>
</dbReference>
<evidence type="ECO:0000256" key="3">
    <source>
        <dbReference type="ARBA" id="ARBA00023163"/>
    </source>
</evidence>
<dbReference type="SUPFAM" id="SSF55781">
    <property type="entry name" value="GAF domain-like"/>
    <property type="match status" value="1"/>
</dbReference>
<dbReference type="Gene3D" id="1.10.10.10">
    <property type="entry name" value="Winged helix-like DNA-binding domain superfamily/Winged helix DNA-binding domain"/>
    <property type="match status" value="1"/>
</dbReference>
<keyword evidence="8" id="KW-1185">Reference proteome</keyword>
<feature type="region of interest" description="Disordered" evidence="4">
    <location>
        <begin position="200"/>
        <end position="224"/>
    </location>
</feature>
<evidence type="ECO:0000256" key="4">
    <source>
        <dbReference type="SAM" id="MobiDB-lite"/>
    </source>
</evidence>
<gene>
    <name evidence="7" type="ORF">DWB78_17005</name>
</gene>
<dbReference type="Proteomes" id="UP000255421">
    <property type="component" value="Unassembled WGS sequence"/>
</dbReference>
<protein>
    <submittedName>
        <fullName evidence="7">IclR family transcriptional regulator</fullName>
    </submittedName>
</protein>
<proteinExistence type="predicted"/>
<keyword evidence="2" id="KW-0238">DNA-binding</keyword>
<evidence type="ECO:0000259" key="6">
    <source>
        <dbReference type="PROSITE" id="PS51078"/>
    </source>
</evidence>
<organism evidence="7 8">
    <name type="scientific">Halopelagius longus</name>
    <dbReference type="NCBI Taxonomy" id="1236180"/>
    <lineage>
        <taxon>Archaea</taxon>
        <taxon>Methanobacteriati</taxon>
        <taxon>Methanobacteriota</taxon>
        <taxon>Stenosarchaea group</taxon>
        <taxon>Halobacteria</taxon>
        <taxon>Halobacteriales</taxon>
        <taxon>Haloferacaceae</taxon>
    </lineage>
</organism>
<dbReference type="SUPFAM" id="SSF46785">
    <property type="entry name" value="Winged helix' DNA-binding domain"/>
    <property type="match status" value="1"/>
</dbReference>
<sequence>MALLPDDPSVYWSTGRGVRMTADDPTTLQSSEKSFAILGALVELGEAGVTELAEYTSYHKSTVYVHLRTLQELAFVTKSGDRYRLTFKLVEYGERIKRGTDAYVNGRDEVDALAEKTGELASLVVPEGERVVVAYSKRGEKVARDFTPEVTVPMRSTAAGKAILAYLPDGRDAEAASTGAHVDAEAADLGEIRRDGFAVTDDRTGANASSVAPPLRKSSRAESRRVPVDVRSVAAPVLRGGAPVGAVSITGPTKRIEGQYLNDVQRQVVATAERIETKLRYE</sequence>
<evidence type="ECO:0000259" key="5">
    <source>
        <dbReference type="PROSITE" id="PS51077"/>
    </source>
</evidence>
<dbReference type="InterPro" id="IPR014757">
    <property type="entry name" value="Tscrpt_reg_IclR_C"/>
</dbReference>
<accession>A0A370IGK6</accession>
<dbReference type="InterPro" id="IPR050707">
    <property type="entry name" value="HTH_MetabolicPath_Reg"/>
</dbReference>
<dbReference type="Gene3D" id="3.30.450.40">
    <property type="match status" value="2"/>
</dbReference>
<dbReference type="AlphaFoldDB" id="A0A370IGK6"/>